<proteinExistence type="predicted"/>
<evidence type="ECO:0000313" key="3">
    <source>
        <dbReference type="Proteomes" id="UP000708208"/>
    </source>
</evidence>
<protein>
    <submittedName>
        <fullName evidence="2">Uncharacterized protein</fullName>
    </submittedName>
</protein>
<feature type="region of interest" description="Disordered" evidence="1">
    <location>
        <begin position="1"/>
        <end position="25"/>
    </location>
</feature>
<evidence type="ECO:0000313" key="2">
    <source>
        <dbReference type="EMBL" id="CAG7731173.1"/>
    </source>
</evidence>
<feature type="non-terminal residue" evidence="2">
    <location>
        <position position="1"/>
    </location>
</feature>
<sequence length="25" mass="2870">LPTSFDIKPRDSKWADAEDKAPRLI</sequence>
<keyword evidence="3" id="KW-1185">Reference proteome</keyword>
<feature type="compositionally biased region" description="Basic and acidic residues" evidence="1">
    <location>
        <begin position="7"/>
        <end position="25"/>
    </location>
</feature>
<evidence type="ECO:0000256" key="1">
    <source>
        <dbReference type="SAM" id="MobiDB-lite"/>
    </source>
</evidence>
<dbReference type="Proteomes" id="UP000708208">
    <property type="component" value="Unassembled WGS sequence"/>
</dbReference>
<organism evidence="2 3">
    <name type="scientific">Allacma fusca</name>
    <dbReference type="NCBI Taxonomy" id="39272"/>
    <lineage>
        <taxon>Eukaryota</taxon>
        <taxon>Metazoa</taxon>
        <taxon>Ecdysozoa</taxon>
        <taxon>Arthropoda</taxon>
        <taxon>Hexapoda</taxon>
        <taxon>Collembola</taxon>
        <taxon>Symphypleona</taxon>
        <taxon>Sminthuridae</taxon>
        <taxon>Allacma</taxon>
    </lineage>
</organism>
<gene>
    <name evidence="2" type="ORF">AFUS01_LOCUS19780</name>
</gene>
<reference evidence="2" key="1">
    <citation type="submission" date="2021-06" db="EMBL/GenBank/DDBJ databases">
        <authorList>
            <person name="Hodson N. C."/>
            <person name="Mongue J. A."/>
            <person name="Jaron S. K."/>
        </authorList>
    </citation>
    <scope>NUCLEOTIDE SEQUENCE</scope>
</reference>
<feature type="non-terminal residue" evidence="2">
    <location>
        <position position="25"/>
    </location>
</feature>
<comment type="caution">
    <text evidence="2">The sequence shown here is derived from an EMBL/GenBank/DDBJ whole genome shotgun (WGS) entry which is preliminary data.</text>
</comment>
<dbReference type="AlphaFoldDB" id="A0A8J2K7Q4"/>
<name>A0A8J2K7Q4_9HEXA</name>
<accession>A0A8J2K7Q4</accession>
<dbReference type="EMBL" id="CAJVCH010207417">
    <property type="protein sequence ID" value="CAG7731173.1"/>
    <property type="molecule type" value="Genomic_DNA"/>
</dbReference>